<dbReference type="GO" id="GO:0042276">
    <property type="term" value="P:error-prone translesion synthesis"/>
    <property type="evidence" value="ECO:0007669"/>
    <property type="project" value="TreeGrafter"/>
</dbReference>
<evidence type="ECO:0000256" key="9">
    <source>
        <dbReference type="SAM" id="MobiDB-lite"/>
    </source>
</evidence>
<dbReference type="Gene3D" id="3.40.1170.60">
    <property type="match status" value="1"/>
</dbReference>
<evidence type="ECO:0000313" key="12">
    <source>
        <dbReference type="EMBL" id="KAH3688065.1"/>
    </source>
</evidence>
<dbReference type="SUPFAM" id="SSF100879">
    <property type="entry name" value="Lesion bypass DNA polymerase (Y-family), little finger domain"/>
    <property type="match status" value="1"/>
</dbReference>
<keyword evidence="6" id="KW-0862">Zinc</keyword>
<sequence length="762" mass="87313">MPSEAIKIKVNTDLPRTKFTKQHLLDLLNPSKSHLSPLATIAHIDVNAFFAQVEQIRTGLTLQDPVVCVQWSTLIAVSYAARDYGIGRMDNLQTAKLKCPNLKPIHTATFKKGQDFWRYRDGEEDAFPNPRGYKVSLDPYRRESRKLMRVFKKCCDLVEKASVDESFLDLGRLVVQRLMELWPEFEKSVELLEKGDPLPELPKGLELNTWGHMIGGGEEEQELFINDYDDLLIVIGSIITHEIRQEIEQTLGYTTSCGVYQNKTVAKLASGFKKPNNQTIVLPSQTFQFLNNFQFTDFWSMGGKTGEFLRLKLIPEDEEMGNSIEYIRNNYTLAELNILLDDAALALKLYQMVRGEYRIPVVSKIQLKSMISSKNMRNGSCENVKDSKEWIRIFAVDLYQRLVEIEDEMSKKIRPKTISMSYRSRNQYGIHHSKQIAIQNVYAANDELQEIFYTHGIQLINDLQTQYGMGIFPMANLSLAISNFETLDPNFEVNNIMNFVKKGDAMDGFKELEKVKEREMVEKALQVEQPVNSDNTVGKKAKNLEAITNVFKEFQSGKEVNDSITTEPKLKDVRMQENINKVFQDFKSSIPENPQTTAKTQVKKEPLDMFKNFKKVDNIEEVFKKVKPEPQELSIPRASNSIIPNIKEESKPDIHSLLRTSSTSASPNTSFDHLDNSDSFDKNYEITTTSQIICRKCDKVIKEYEIEEHDDYHFALELSNSFEGGDSDQMITGANVKKPTIKNGNKRVKLEKGQRTLSFSRR</sequence>
<dbReference type="GO" id="GO:0009314">
    <property type="term" value="P:response to radiation"/>
    <property type="evidence" value="ECO:0007669"/>
    <property type="project" value="TreeGrafter"/>
</dbReference>
<keyword evidence="3" id="KW-0479">Metal-binding</keyword>
<evidence type="ECO:0000256" key="1">
    <source>
        <dbReference type="ARBA" id="ARBA00004123"/>
    </source>
</evidence>
<feature type="domain" description="UmuC" evidence="10">
    <location>
        <begin position="41"/>
        <end position="302"/>
    </location>
</feature>
<keyword evidence="13" id="KW-1185">Reference proteome</keyword>
<dbReference type="FunFam" id="3.40.1170.60:FF:000008">
    <property type="entry name" value="DNA polymerase eta subunit"/>
    <property type="match status" value="1"/>
</dbReference>
<evidence type="ECO:0000259" key="10">
    <source>
        <dbReference type="PROSITE" id="PS50173"/>
    </source>
</evidence>
<dbReference type="GO" id="GO:0003887">
    <property type="term" value="F:DNA-directed DNA polymerase activity"/>
    <property type="evidence" value="ECO:0007669"/>
    <property type="project" value="TreeGrafter"/>
</dbReference>
<dbReference type="InterPro" id="IPR001126">
    <property type="entry name" value="UmuC"/>
</dbReference>
<feature type="domain" description="UBZ3-type" evidence="11">
    <location>
        <begin position="687"/>
        <end position="721"/>
    </location>
</feature>
<evidence type="ECO:0000256" key="5">
    <source>
        <dbReference type="ARBA" id="ARBA00022771"/>
    </source>
</evidence>
<dbReference type="InterPro" id="IPR043128">
    <property type="entry name" value="Rev_trsase/Diguanyl_cyclase"/>
</dbReference>
<dbReference type="PROSITE" id="PS50173">
    <property type="entry name" value="UMUC"/>
    <property type="match status" value="1"/>
</dbReference>
<evidence type="ECO:0000259" key="11">
    <source>
        <dbReference type="PROSITE" id="PS51907"/>
    </source>
</evidence>
<dbReference type="GO" id="GO:0005634">
    <property type="term" value="C:nucleus"/>
    <property type="evidence" value="ECO:0007669"/>
    <property type="project" value="UniProtKB-SubCell"/>
</dbReference>
<evidence type="ECO:0000256" key="8">
    <source>
        <dbReference type="ARBA" id="ARBA00023242"/>
    </source>
</evidence>
<dbReference type="GO" id="GO:0003684">
    <property type="term" value="F:damaged DNA binding"/>
    <property type="evidence" value="ECO:0007669"/>
    <property type="project" value="InterPro"/>
</dbReference>
<evidence type="ECO:0000256" key="7">
    <source>
        <dbReference type="ARBA" id="ARBA00023204"/>
    </source>
</evidence>
<dbReference type="GO" id="GO:0007064">
    <property type="term" value="P:mitotic sister chromatid cohesion"/>
    <property type="evidence" value="ECO:0007669"/>
    <property type="project" value="UniProtKB-ARBA"/>
</dbReference>
<dbReference type="GO" id="GO:0008270">
    <property type="term" value="F:zinc ion binding"/>
    <property type="evidence" value="ECO:0007669"/>
    <property type="project" value="UniProtKB-KW"/>
</dbReference>
<comment type="caution">
    <text evidence="12">The sequence shown here is derived from an EMBL/GenBank/DDBJ whole genome shotgun (WGS) entry which is preliminary data.</text>
</comment>
<dbReference type="InterPro" id="IPR052230">
    <property type="entry name" value="DNA_polymerase_eta"/>
</dbReference>
<dbReference type="InterPro" id="IPR036775">
    <property type="entry name" value="DNA_pol_Y-fam_lit_finger_sf"/>
</dbReference>
<comment type="subcellular location">
    <subcellularLocation>
        <location evidence="1">Nucleus</location>
    </subcellularLocation>
</comment>
<keyword evidence="4" id="KW-0227">DNA damage</keyword>
<feature type="region of interest" description="Disordered" evidence="9">
    <location>
        <begin position="742"/>
        <end position="762"/>
    </location>
</feature>
<dbReference type="Pfam" id="PF00817">
    <property type="entry name" value="IMS"/>
    <property type="match status" value="1"/>
</dbReference>
<dbReference type="GO" id="GO:0006281">
    <property type="term" value="P:DNA repair"/>
    <property type="evidence" value="ECO:0007669"/>
    <property type="project" value="UniProtKB-KW"/>
</dbReference>
<dbReference type="AlphaFoldDB" id="A0A9P8QEL1"/>
<dbReference type="Proteomes" id="UP000774326">
    <property type="component" value="Unassembled WGS sequence"/>
</dbReference>
<protein>
    <recommendedName>
        <fullName evidence="14">DNA polymerase eta</fullName>
    </recommendedName>
</protein>
<dbReference type="PANTHER" id="PTHR45873:SF1">
    <property type="entry name" value="DNA POLYMERASE ETA"/>
    <property type="match status" value="1"/>
</dbReference>
<dbReference type="InterPro" id="IPR041298">
    <property type="entry name" value="UBZ3"/>
</dbReference>
<dbReference type="GO" id="GO:0035861">
    <property type="term" value="C:site of double-strand break"/>
    <property type="evidence" value="ECO:0007669"/>
    <property type="project" value="TreeGrafter"/>
</dbReference>
<dbReference type="PIRSF" id="PIRSF036603">
    <property type="entry name" value="DPol_eta"/>
    <property type="match status" value="1"/>
</dbReference>
<dbReference type="GO" id="GO:0070987">
    <property type="term" value="P:error-free translesion synthesis"/>
    <property type="evidence" value="ECO:0007669"/>
    <property type="project" value="UniProtKB-ARBA"/>
</dbReference>
<evidence type="ECO:0000313" key="13">
    <source>
        <dbReference type="Proteomes" id="UP000774326"/>
    </source>
</evidence>
<proteinExistence type="predicted"/>
<dbReference type="InterPro" id="IPR043502">
    <property type="entry name" value="DNA/RNA_pol_sf"/>
</dbReference>
<dbReference type="Pfam" id="PF18439">
    <property type="entry name" value="zf_UBZ"/>
    <property type="match status" value="1"/>
</dbReference>
<dbReference type="PANTHER" id="PTHR45873">
    <property type="entry name" value="DNA POLYMERASE ETA"/>
    <property type="match status" value="1"/>
</dbReference>
<evidence type="ECO:0000256" key="2">
    <source>
        <dbReference type="ARBA" id="ARBA00022679"/>
    </source>
</evidence>
<evidence type="ECO:0000256" key="6">
    <source>
        <dbReference type="ARBA" id="ARBA00022833"/>
    </source>
</evidence>
<organism evidence="12 13">
    <name type="scientific">Wickerhamomyces pijperi</name>
    <name type="common">Yeast</name>
    <name type="synonym">Pichia pijperi</name>
    <dbReference type="NCBI Taxonomy" id="599730"/>
    <lineage>
        <taxon>Eukaryota</taxon>
        <taxon>Fungi</taxon>
        <taxon>Dikarya</taxon>
        <taxon>Ascomycota</taxon>
        <taxon>Saccharomycotina</taxon>
        <taxon>Saccharomycetes</taxon>
        <taxon>Phaffomycetales</taxon>
        <taxon>Wickerhamomycetaceae</taxon>
        <taxon>Wickerhamomyces</taxon>
    </lineage>
</organism>
<keyword evidence="7" id="KW-0234">DNA repair</keyword>
<reference evidence="12" key="1">
    <citation type="journal article" date="2021" name="Open Biol.">
        <title>Shared evolutionary footprints suggest mitochondrial oxidative damage underlies multiple complex I losses in fungi.</title>
        <authorList>
            <person name="Schikora-Tamarit M.A."/>
            <person name="Marcet-Houben M."/>
            <person name="Nosek J."/>
            <person name="Gabaldon T."/>
        </authorList>
    </citation>
    <scope>NUCLEOTIDE SEQUENCE</scope>
    <source>
        <strain evidence="12">CBS2887</strain>
    </source>
</reference>
<gene>
    <name evidence="12" type="ORF">WICPIJ_000958</name>
</gene>
<name>A0A9P8QEL1_WICPI</name>
<accession>A0A9P8QEL1</accession>
<evidence type="ECO:0000256" key="4">
    <source>
        <dbReference type="ARBA" id="ARBA00022763"/>
    </source>
</evidence>
<keyword evidence="5" id="KW-0863">Zinc-finger</keyword>
<dbReference type="Gene3D" id="3.30.1490.100">
    <property type="entry name" value="DNA polymerase, Y-family, little finger domain"/>
    <property type="match status" value="1"/>
</dbReference>
<dbReference type="GO" id="GO:0005657">
    <property type="term" value="C:replication fork"/>
    <property type="evidence" value="ECO:0007669"/>
    <property type="project" value="UniProtKB-ARBA"/>
</dbReference>
<dbReference type="SUPFAM" id="SSF56672">
    <property type="entry name" value="DNA/RNA polymerases"/>
    <property type="match status" value="1"/>
</dbReference>
<evidence type="ECO:0000256" key="3">
    <source>
        <dbReference type="ARBA" id="ARBA00022723"/>
    </source>
</evidence>
<dbReference type="PROSITE" id="PS51907">
    <property type="entry name" value="ZF_UBZ3"/>
    <property type="match status" value="1"/>
</dbReference>
<reference evidence="12" key="2">
    <citation type="submission" date="2021-01" db="EMBL/GenBank/DDBJ databases">
        <authorList>
            <person name="Schikora-Tamarit M.A."/>
        </authorList>
    </citation>
    <scope>NUCLEOTIDE SEQUENCE</scope>
    <source>
        <strain evidence="12">CBS2887</strain>
    </source>
</reference>
<dbReference type="Gene3D" id="3.30.70.270">
    <property type="match status" value="1"/>
</dbReference>
<evidence type="ECO:0008006" key="14">
    <source>
        <dbReference type="Google" id="ProtNLM"/>
    </source>
</evidence>
<keyword evidence="2" id="KW-0808">Transferase</keyword>
<dbReference type="OrthoDB" id="5723at2759"/>
<keyword evidence="8" id="KW-0539">Nucleus</keyword>
<dbReference type="EMBL" id="JAEUBG010000534">
    <property type="protein sequence ID" value="KAH3688065.1"/>
    <property type="molecule type" value="Genomic_DNA"/>
</dbReference>